<evidence type="ECO:0000259" key="1">
    <source>
        <dbReference type="Pfam" id="PF10026"/>
    </source>
</evidence>
<organism evidence="2 3">
    <name type="scientific">Sulfobacillus benefaciens</name>
    <dbReference type="NCBI Taxonomy" id="453960"/>
    <lineage>
        <taxon>Bacteria</taxon>
        <taxon>Bacillati</taxon>
        <taxon>Bacillota</taxon>
        <taxon>Clostridia</taxon>
        <taxon>Eubacteriales</taxon>
        <taxon>Clostridiales Family XVII. Incertae Sedis</taxon>
        <taxon>Sulfobacillus</taxon>
    </lineage>
</organism>
<proteinExistence type="predicted"/>
<comment type="caution">
    <text evidence="2">The sequence shown here is derived from an EMBL/GenBank/DDBJ whole genome shotgun (WGS) entry which is preliminary data.</text>
</comment>
<protein>
    <recommendedName>
        <fullName evidence="1">DUF2268 domain-containing protein</fullName>
    </recommendedName>
</protein>
<gene>
    <name evidence="2" type="ORF">C7B46_15490</name>
</gene>
<feature type="domain" description="DUF2268" evidence="1">
    <location>
        <begin position="11"/>
        <end position="158"/>
    </location>
</feature>
<dbReference type="EMBL" id="PXYW01000050">
    <property type="protein sequence ID" value="PSR32162.1"/>
    <property type="molecule type" value="Genomic_DNA"/>
</dbReference>
<dbReference type="Proteomes" id="UP000242972">
    <property type="component" value="Unassembled WGS sequence"/>
</dbReference>
<evidence type="ECO:0000313" key="2">
    <source>
        <dbReference type="EMBL" id="PSR32162.1"/>
    </source>
</evidence>
<evidence type="ECO:0000313" key="3">
    <source>
        <dbReference type="Proteomes" id="UP000242972"/>
    </source>
</evidence>
<sequence>PDDEFGIEKLRGVSGYTSYEHLMTLVVHSGARAQALEETVVHEYHHHWRIAEAQLLESQETLLSRLVLEGLAEHFVQEVLGVTTAPWATQWTDQESHYWWPVYASHLNLVGSDTSPYMFGSTDMGVPLWAGYAMGYHLIRWFRRQHRTLSWTTLTQLADVEFVPRV</sequence>
<dbReference type="InterPro" id="IPR018728">
    <property type="entry name" value="DUF2268"/>
</dbReference>
<dbReference type="Pfam" id="PF10026">
    <property type="entry name" value="DUF2268"/>
    <property type="match status" value="1"/>
</dbReference>
<name>A0A2T2XCH8_9FIRM</name>
<accession>A0A2T2XCH8</accession>
<feature type="non-terminal residue" evidence="2">
    <location>
        <position position="1"/>
    </location>
</feature>
<dbReference type="AlphaFoldDB" id="A0A2T2XCH8"/>
<reference evidence="2 3" key="1">
    <citation type="journal article" date="2014" name="BMC Genomics">
        <title>Comparison of environmental and isolate Sulfobacillus genomes reveals diverse carbon, sulfur, nitrogen, and hydrogen metabolisms.</title>
        <authorList>
            <person name="Justice N.B."/>
            <person name="Norman A."/>
            <person name="Brown C.T."/>
            <person name="Singh A."/>
            <person name="Thomas B.C."/>
            <person name="Banfield J.F."/>
        </authorList>
    </citation>
    <scope>NUCLEOTIDE SEQUENCE [LARGE SCALE GENOMIC DNA]</scope>
    <source>
        <strain evidence="2">AMDSBA4</strain>
    </source>
</reference>